<comment type="caution">
    <text evidence="1">The sequence shown here is derived from an EMBL/GenBank/DDBJ whole genome shotgun (WGS) entry which is preliminary data.</text>
</comment>
<evidence type="ECO:0000313" key="2">
    <source>
        <dbReference type="Proteomes" id="UP001152795"/>
    </source>
</evidence>
<dbReference type="PROSITE" id="PS50994">
    <property type="entry name" value="INTEGRASE"/>
    <property type="match status" value="1"/>
</dbReference>
<dbReference type="InterPro" id="IPR001584">
    <property type="entry name" value="Integrase_cat-core"/>
</dbReference>
<dbReference type="InterPro" id="IPR008042">
    <property type="entry name" value="Retrotrans_Pao"/>
</dbReference>
<dbReference type="InterPro" id="IPR012337">
    <property type="entry name" value="RNaseH-like_sf"/>
</dbReference>
<dbReference type="Pfam" id="PF05380">
    <property type="entry name" value="Peptidase_A17"/>
    <property type="match status" value="1"/>
</dbReference>
<reference evidence="1" key="1">
    <citation type="submission" date="2020-04" db="EMBL/GenBank/DDBJ databases">
        <authorList>
            <person name="Alioto T."/>
            <person name="Alioto T."/>
            <person name="Gomez Garrido J."/>
        </authorList>
    </citation>
    <scope>NUCLEOTIDE SEQUENCE</scope>
    <source>
        <strain evidence="1">A484AB</strain>
    </source>
</reference>
<dbReference type="Proteomes" id="UP001152795">
    <property type="component" value="Unassembled WGS sequence"/>
</dbReference>
<proteinExistence type="predicted"/>
<organism evidence="1 2">
    <name type="scientific">Paramuricea clavata</name>
    <name type="common">Red gorgonian</name>
    <name type="synonym">Violescent sea-whip</name>
    <dbReference type="NCBI Taxonomy" id="317549"/>
    <lineage>
        <taxon>Eukaryota</taxon>
        <taxon>Metazoa</taxon>
        <taxon>Cnidaria</taxon>
        <taxon>Anthozoa</taxon>
        <taxon>Octocorallia</taxon>
        <taxon>Malacalcyonacea</taxon>
        <taxon>Plexauridae</taxon>
        <taxon>Paramuricea</taxon>
    </lineage>
</organism>
<protein>
    <submittedName>
        <fullName evidence="1">Pro-Pol poly</fullName>
    </submittedName>
</protein>
<dbReference type="Pfam" id="PF18701">
    <property type="entry name" value="DUF5641"/>
    <property type="match status" value="1"/>
</dbReference>
<evidence type="ECO:0000313" key="1">
    <source>
        <dbReference type="EMBL" id="CAB3982362.1"/>
    </source>
</evidence>
<gene>
    <name evidence="1" type="ORF">PACLA_8A062973</name>
</gene>
<dbReference type="GO" id="GO:0015074">
    <property type="term" value="P:DNA integration"/>
    <property type="evidence" value="ECO:0007669"/>
    <property type="project" value="InterPro"/>
</dbReference>
<dbReference type="PANTHER" id="PTHR47331">
    <property type="entry name" value="PHD-TYPE DOMAIN-CONTAINING PROTEIN"/>
    <property type="match status" value="1"/>
</dbReference>
<dbReference type="GO" id="GO:0003676">
    <property type="term" value="F:nucleic acid binding"/>
    <property type="evidence" value="ECO:0007669"/>
    <property type="project" value="InterPro"/>
</dbReference>
<dbReference type="EMBL" id="CACRXK020000492">
    <property type="protein sequence ID" value="CAB3982362.1"/>
    <property type="molecule type" value="Genomic_DNA"/>
</dbReference>
<dbReference type="InterPro" id="IPR036397">
    <property type="entry name" value="RNaseH_sf"/>
</dbReference>
<dbReference type="AlphaFoldDB" id="A0A7D9HH54"/>
<dbReference type="SUPFAM" id="SSF53098">
    <property type="entry name" value="Ribonuclease H-like"/>
    <property type="match status" value="1"/>
</dbReference>
<dbReference type="Gene3D" id="3.30.420.10">
    <property type="entry name" value="Ribonuclease H-like superfamily/Ribonuclease H"/>
    <property type="match status" value="1"/>
</dbReference>
<sequence>MGDDSGEETHVNEDEKKFEDEINKEISKLKYFLEEADELIENRDYAEMDILDKRAGKIINKLTDIIAQTEELKLDNGTTPRAVRQWKKDVRTKYLSLVEDKEKLTREVKRRQDDLERESEQRQTELEEKRQQQHERRMAELRERQEEHERVEDRGENDQLDVHREFKENIVHDINGRYEVKVPWIPGTQLSETNETQSRLRLKRVEKKLEQDECLRKDYEKIIIDQVAAGIIEKAPDTPTGERREHEDTLKVQLQDNDDGKLTKRAILSRLGRAYDPLGIISPTMIEGKRIYRDSCEEQKSWNTEVSPALTRQWNNWTKQLRDIEVPRSLMPAGETKAIELHLFTDASALACSTVAIAVVDQDSRKSKGLLASKSRLAKRNTSIPRLELVGGQMGANLARNLTRALKRLPIRPQLIVSDNAAVFKATANWIRKIRKDEVLQNHLATQEIRWKFNLAKSPWWGGMYERLIREIKKTLYKTLGKTHLSFVQLEAVVMDIERHLNNRPLTYVESDGGDEEVLTPNSIVWGQQSHILQDIEVEDEELTKFNRRLVKAREHAWTRLRKEYIHGLMESHRINRAKSQPPEVGEIVLIVGEERNRGKWMKGKVTRIVKGVDGVARGVVLLHKGNRLERPLQAICPLEIKSVTAETVEKKKEEPIKPVRERREAAVDAQAKIQQLAKDDAI</sequence>
<dbReference type="InterPro" id="IPR040676">
    <property type="entry name" value="DUF5641"/>
</dbReference>
<dbReference type="OrthoDB" id="5990428at2759"/>
<name>A0A7D9HH54_PARCT</name>
<accession>A0A7D9HH54</accession>
<keyword evidence="2" id="KW-1185">Reference proteome</keyword>